<evidence type="ECO:0000313" key="2">
    <source>
        <dbReference type="EMBL" id="RZO26615.1"/>
    </source>
</evidence>
<dbReference type="PANTHER" id="PTHR43174">
    <property type="entry name" value="UDP-N-ACETYLGLUCOSAMINE 2-EPIMERASE"/>
    <property type="match status" value="1"/>
</dbReference>
<dbReference type="NCBIfam" id="TIGR03568">
    <property type="entry name" value="NeuC_NnaA"/>
    <property type="match status" value="1"/>
</dbReference>
<dbReference type="AlphaFoldDB" id="A0A520MZH3"/>
<dbReference type="SUPFAM" id="SSF53756">
    <property type="entry name" value="UDP-Glycosyltransferase/glycogen phosphorylase"/>
    <property type="match status" value="1"/>
</dbReference>
<dbReference type="InterPro" id="IPR003331">
    <property type="entry name" value="UDP_GlcNAc_Epimerase_2_dom"/>
</dbReference>
<dbReference type="GO" id="GO:0006047">
    <property type="term" value="P:UDP-N-acetylglucosamine metabolic process"/>
    <property type="evidence" value="ECO:0007669"/>
    <property type="project" value="InterPro"/>
</dbReference>
<feature type="domain" description="UDP-N-acetylglucosamine 2-epimerase" evidence="1">
    <location>
        <begin position="31"/>
        <end position="354"/>
    </location>
</feature>
<dbReference type="EMBL" id="SHBE01000003">
    <property type="protein sequence ID" value="RZO26615.1"/>
    <property type="molecule type" value="Genomic_DNA"/>
</dbReference>
<dbReference type="Pfam" id="PF02350">
    <property type="entry name" value="Epimerase_2"/>
    <property type="match status" value="1"/>
</dbReference>
<keyword evidence="2" id="KW-0378">Hydrolase</keyword>
<protein>
    <submittedName>
        <fullName evidence="2">UDP-N-acetylglucosamine 2-epimerase (Hydrolyzing)</fullName>
        <ecNumber evidence="2">3.2.1.183</ecNumber>
    </submittedName>
</protein>
<gene>
    <name evidence="2" type="primary">neuC</name>
    <name evidence="2" type="ORF">EVA92_02400</name>
</gene>
<evidence type="ECO:0000313" key="3">
    <source>
        <dbReference type="Proteomes" id="UP000315825"/>
    </source>
</evidence>
<sequence length="387" mass="43767">MKLNKRKSVLVVSSNRADYSLLEPLMHQLISQKEINFGLIVTGSHLLKTFGYTFNDIHPKIRKKTISKIKVLESTSKASMIKTIGYLIEKFSSVFKRLKPDLVIILGDRYEIFSAATSCHLLQIPLAHIHGGEVTSGALDDGFRHSITKFSDLHFTSSVAHRKRVIQLGEQPRKVFNVGPMVLDNFLGLKFLSKSVLRKRLKILKAKKDFLVCFHPQTLGTDNNLEALNNLIAKMKVFNEYNFIFTASNNDPGGEKLNSTIKKNVEMCKNFYFYDSLGGQLYYSLLRSCDGLIGNSSSGIIESPIFQRFSLNIGDRQKGREKTNYTIDCGTSKTQIDKGLKELFSKSNKVIKLKTKYVSPSKLIVNKVKEKLTGELKKNKSFHDLKT</sequence>
<accession>A0A520MZH3</accession>
<proteinExistence type="predicted"/>
<keyword evidence="2" id="KW-0326">Glycosidase</keyword>
<dbReference type="Proteomes" id="UP000315825">
    <property type="component" value="Unassembled WGS sequence"/>
</dbReference>
<name>A0A520MZH3_9GAMM</name>
<comment type="caution">
    <text evidence="2">The sequence shown here is derived from an EMBL/GenBank/DDBJ whole genome shotgun (WGS) entry which is preliminary data.</text>
</comment>
<dbReference type="EC" id="3.2.1.183" evidence="2"/>
<dbReference type="InterPro" id="IPR029767">
    <property type="entry name" value="WecB-like"/>
</dbReference>
<dbReference type="InterPro" id="IPR020004">
    <property type="entry name" value="UDP-GlcNAc_Epase"/>
</dbReference>
<dbReference type="Gene3D" id="3.40.50.2000">
    <property type="entry name" value="Glycogen Phosphorylase B"/>
    <property type="match status" value="2"/>
</dbReference>
<dbReference type="GO" id="GO:0004553">
    <property type="term" value="F:hydrolase activity, hydrolyzing O-glycosyl compounds"/>
    <property type="evidence" value="ECO:0007669"/>
    <property type="project" value="InterPro"/>
</dbReference>
<organism evidence="2 3">
    <name type="scientific">SAR86 cluster bacterium</name>
    <dbReference type="NCBI Taxonomy" id="2030880"/>
    <lineage>
        <taxon>Bacteria</taxon>
        <taxon>Pseudomonadati</taxon>
        <taxon>Pseudomonadota</taxon>
        <taxon>Gammaproteobacteria</taxon>
        <taxon>SAR86 cluster</taxon>
    </lineage>
</organism>
<evidence type="ECO:0000259" key="1">
    <source>
        <dbReference type="Pfam" id="PF02350"/>
    </source>
</evidence>
<reference evidence="2 3" key="1">
    <citation type="submission" date="2019-02" db="EMBL/GenBank/DDBJ databases">
        <title>Prokaryotic population dynamics and viral predation in marine succession experiment using metagenomics: the confinement effect.</title>
        <authorList>
            <person name="Haro-Moreno J.M."/>
            <person name="Rodriguez-Valera F."/>
            <person name="Lopez-Perez M."/>
        </authorList>
    </citation>
    <scope>NUCLEOTIDE SEQUENCE [LARGE SCALE GENOMIC DNA]</scope>
    <source>
        <strain evidence="2">MED-G159</strain>
    </source>
</reference>
<dbReference type="PANTHER" id="PTHR43174:SF3">
    <property type="entry name" value="UDP-N-ACETYLGLUCOSAMINE 2-EPIMERASE"/>
    <property type="match status" value="1"/>
</dbReference>